<dbReference type="RefSeq" id="WP_139082772.1">
    <property type="nucleotide sequence ID" value="NZ_VDFV01000032.1"/>
</dbReference>
<accession>A0A5C4N910</accession>
<sequence length="281" mass="31802">MSIVRPLRRSATFCVPQFDLTNDALCAQLKMPPLHAAAKREAKIQKAADQAGLRVGSPRLCLPIRLCGNCGCHRCRRMFQEAFIRTYAPFLYRDAWRELIAKLKKAKRPVAITIVPLFGKVPVGGYGMDLKKFINTIRKLLRRLAPKAKGFFFVDVSQNEPKRGKKGYWQVHVHGVIWKLSEKAKSRLKAALKSLGKSVHKPLLTKHMDDPVGWLAYMAKPNFFRRINTVEEDGGRNITGRPLPPEQEVSIARWLSRYKVGARFFTIGLGHDLPTSTSITL</sequence>
<dbReference type="OrthoDB" id="9913760at2"/>
<evidence type="ECO:0000313" key="1">
    <source>
        <dbReference type="EMBL" id="TNC66555.1"/>
    </source>
</evidence>
<protein>
    <recommendedName>
        <fullName evidence="3">Replication protein</fullName>
    </recommendedName>
</protein>
<proteinExistence type="predicted"/>
<evidence type="ECO:0000313" key="2">
    <source>
        <dbReference type="Proteomes" id="UP000305709"/>
    </source>
</evidence>
<evidence type="ECO:0008006" key="3">
    <source>
        <dbReference type="Google" id="ProtNLM"/>
    </source>
</evidence>
<dbReference type="Proteomes" id="UP000305709">
    <property type="component" value="Unassembled WGS sequence"/>
</dbReference>
<dbReference type="EMBL" id="VDFV01000032">
    <property type="protein sequence ID" value="TNC66555.1"/>
    <property type="molecule type" value="Genomic_DNA"/>
</dbReference>
<organism evidence="1 2">
    <name type="scientific">Rubellimicrobium roseum</name>
    <dbReference type="NCBI Taxonomy" id="687525"/>
    <lineage>
        <taxon>Bacteria</taxon>
        <taxon>Pseudomonadati</taxon>
        <taxon>Pseudomonadota</taxon>
        <taxon>Alphaproteobacteria</taxon>
        <taxon>Rhodobacterales</taxon>
        <taxon>Roseobacteraceae</taxon>
        <taxon>Rubellimicrobium</taxon>
    </lineage>
</organism>
<reference evidence="1 2" key="1">
    <citation type="submission" date="2019-06" db="EMBL/GenBank/DDBJ databases">
        <authorList>
            <person name="Jiang L."/>
        </authorList>
    </citation>
    <scope>NUCLEOTIDE SEQUENCE [LARGE SCALE GENOMIC DNA]</scope>
    <source>
        <strain evidence="1 2">YIM 48858</strain>
    </source>
</reference>
<dbReference type="AlphaFoldDB" id="A0A5C4N910"/>
<keyword evidence="2" id="KW-1185">Reference proteome</keyword>
<comment type="caution">
    <text evidence="1">The sequence shown here is derived from an EMBL/GenBank/DDBJ whole genome shotgun (WGS) entry which is preliminary data.</text>
</comment>
<gene>
    <name evidence="1" type="ORF">FHG71_16335</name>
</gene>
<name>A0A5C4N910_9RHOB</name>